<dbReference type="RefSeq" id="WP_092056274.1">
    <property type="nucleotide sequence ID" value="NZ_FOQD01000021.1"/>
</dbReference>
<name>A0A1I3RPY5_9PLAN</name>
<feature type="chain" id="PRO_5011739181" evidence="5">
    <location>
        <begin position="34"/>
        <end position="1062"/>
    </location>
</feature>
<organism evidence="7 8">
    <name type="scientific">Planctomicrobium piriforme</name>
    <dbReference type="NCBI Taxonomy" id="1576369"/>
    <lineage>
        <taxon>Bacteria</taxon>
        <taxon>Pseudomonadati</taxon>
        <taxon>Planctomycetota</taxon>
        <taxon>Planctomycetia</taxon>
        <taxon>Planctomycetales</taxon>
        <taxon>Planctomycetaceae</taxon>
        <taxon>Planctomicrobium</taxon>
    </lineage>
</organism>
<dbReference type="Gene3D" id="2.60.120.200">
    <property type="match status" value="1"/>
</dbReference>
<dbReference type="AlphaFoldDB" id="A0A1I3RPY5"/>
<dbReference type="InterPro" id="IPR013320">
    <property type="entry name" value="ConA-like_dom_sf"/>
</dbReference>
<proteinExistence type="predicted"/>
<dbReference type="InterPro" id="IPR036909">
    <property type="entry name" value="Cyt_c-like_dom_sf"/>
</dbReference>
<dbReference type="PANTHER" id="PTHR35889:SF3">
    <property type="entry name" value="F-BOX DOMAIN-CONTAINING PROTEIN"/>
    <property type="match status" value="1"/>
</dbReference>
<dbReference type="InterPro" id="IPR022655">
    <property type="entry name" value="DUF1553"/>
</dbReference>
<keyword evidence="1 4" id="KW-0349">Heme</keyword>
<evidence type="ECO:0000256" key="2">
    <source>
        <dbReference type="ARBA" id="ARBA00022723"/>
    </source>
</evidence>
<dbReference type="OrthoDB" id="127107at2"/>
<keyword evidence="3 4" id="KW-0408">Iron</keyword>
<evidence type="ECO:0000256" key="5">
    <source>
        <dbReference type="SAM" id="SignalP"/>
    </source>
</evidence>
<dbReference type="InterPro" id="IPR011429">
    <property type="entry name" value="Cyt_c_Planctomycete-type"/>
</dbReference>
<sequence length="1062" mass="118662">MNHSVSSRWISQQPWLRTLSLLCLAGCSAVAAADDPPLQYNRDIRPILAEACFSCHGPDSASRKAGLRLDDRDAAIEMSAIAPGDPGLSELISRIDATDPHEIMPPPETKKTLTAEQKETLKKWIQQGAEYQLHWSFLQPSKPAIPEVADKAWSQNPIDKFILSKLERQSLTPAPAADRRTLARRLSFDLTGLPPEPEMVERFVNDASPQAYEKLVDHLMSSPAWGEHRGRYWLDYSRYADTHGIHFDNFREMWSYRDWVIDAFNRNMPFDQFTIENLAGDLLPNATLEQKIASGFNRCNMTTNEGGIIDEEYLVLYTRDRTETTAQVWLGLTAGCAVCHSHKFDPISQAEFYQLAAFFNNTTQAAKDGNIKDTPPILVVPRDEELVRWDAVSAEVKASQAQVQARRDAARPEFDAWLPTARPEVFVSNLSTERLELHAALNQKGPTTQVTVGDAFVTQPLHESTEWQAGPVGGDAAQISKAALAEFPDAGDFAENEGFTYSAWVKTPANDGSGAIAARMDNEHGHRGWDFWIEGRRIATHIIHDWPENALKVAAKTQLPANKWVHVAVTYDGSSKASGVQIYYDGVAQATNVIADKLKGSIQTTVPLKIGQRHTVSPATGVALQDLRLYRRQLAADEVASLGQATRLAGLLNKPADKRDAKEVDQIYSWWLANLDGPYRQESEILAVQEREQSEIKSRGTIAHVMQEKPEEAMAFILNRGEYDQRLDKVTPNTPAVLPPFPADAPRNRLTLAKWLLQPDQPLTARVTVNRFWQEVFGAGLVKTSGDFGVMGDLPSHPELLDWLALDFVESGWDIKHLFKMMVMSSTYQQAAITTPEKRECDPENRLLARGPRFRMDAEMVRDSALAASGTLIPELGGPSVKPYQPEGLWEVVGMPGSTTRNYVRDSGTKLYRRSLYTFIKRMSPPASLEIFNAPNRELCVVRRERTNTALQALVTLNDEQFVEAARNLAQRAILTAGTEPRARLNFISQRIISREFQPAELAVIAKSLEQLQKYYHETPDDAGKLIHFGESAPDESIPAVELAAWTMLTNELMNLDEVLNK</sequence>
<dbReference type="PROSITE" id="PS51007">
    <property type="entry name" value="CYTC"/>
    <property type="match status" value="1"/>
</dbReference>
<evidence type="ECO:0000256" key="1">
    <source>
        <dbReference type="ARBA" id="ARBA00022617"/>
    </source>
</evidence>
<dbReference type="GO" id="GO:0020037">
    <property type="term" value="F:heme binding"/>
    <property type="evidence" value="ECO:0007669"/>
    <property type="project" value="InterPro"/>
</dbReference>
<dbReference type="InterPro" id="IPR009056">
    <property type="entry name" value="Cyt_c-like_dom"/>
</dbReference>
<dbReference type="Pfam" id="PF13385">
    <property type="entry name" value="Laminin_G_3"/>
    <property type="match status" value="1"/>
</dbReference>
<keyword evidence="2 4" id="KW-0479">Metal-binding</keyword>
<accession>A0A1I3RPY5</accession>
<feature type="signal peptide" evidence="5">
    <location>
        <begin position="1"/>
        <end position="33"/>
    </location>
</feature>
<dbReference type="EMBL" id="FOQD01000021">
    <property type="protein sequence ID" value="SFJ47809.1"/>
    <property type="molecule type" value="Genomic_DNA"/>
</dbReference>
<feature type="domain" description="Cytochrome c" evidence="6">
    <location>
        <begin position="39"/>
        <end position="223"/>
    </location>
</feature>
<dbReference type="SUPFAM" id="SSF49899">
    <property type="entry name" value="Concanavalin A-like lectins/glucanases"/>
    <property type="match status" value="1"/>
</dbReference>
<evidence type="ECO:0000259" key="6">
    <source>
        <dbReference type="PROSITE" id="PS51007"/>
    </source>
</evidence>
<dbReference type="STRING" id="1576369.SAMN05421753_12167"/>
<evidence type="ECO:0000313" key="8">
    <source>
        <dbReference type="Proteomes" id="UP000199518"/>
    </source>
</evidence>
<keyword evidence="8" id="KW-1185">Reference proteome</keyword>
<dbReference type="PANTHER" id="PTHR35889">
    <property type="entry name" value="CYCLOINULO-OLIGOSACCHARIDE FRUCTANOTRANSFERASE-RELATED"/>
    <property type="match status" value="1"/>
</dbReference>
<evidence type="ECO:0000256" key="3">
    <source>
        <dbReference type="ARBA" id="ARBA00023004"/>
    </source>
</evidence>
<dbReference type="InterPro" id="IPR011444">
    <property type="entry name" value="DUF1549"/>
</dbReference>
<evidence type="ECO:0000256" key="4">
    <source>
        <dbReference type="PROSITE-ProRule" id="PRU00433"/>
    </source>
</evidence>
<gene>
    <name evidence="7" type="ORF">SAMN05421753_12167</name>
</gene>
<dbReference type="SUPFAM" id="SSF46626">
    <property type="entry name" value="Cytochrome c"/>
    <property type="match status" value="1"/>
</dbReference>
<evidence type="ECO:0000313" key="7">
    <source>
        <dbReference type="EMBL" id="SFJ47809.1"/>
    </source>
</evidence>
<keyword evidence="5" id="KW-0732">Signal</keyword>
<reference evidence="8" key="1">
    <citation type="submission" date="2016-10" db="EMBL/GenBank/DDBJ databases">
        <authorList>
            <person name="Varghese N."/>
            <person name="Submissions S."/>
        </authorList>
    </citation>
    <scope>NUCLEOTIDE SEQUENCE [LARGE SCALE GENOMIC DNA]</scope>
    <source>
        <strain evidence="8">DSM 26348</strain>
    </source>
</reference>
<protein>
    <submittedName>
        <fullName evidence="7">Planctomycete cytochrome C</fullName>
    </submittedName>
</protein>
<dbReference type="Pfam" id="PF07583">
    <property type="entry name" value="PSCyt2"/>
    <property type="match status" value="1"/>
</dbReference>
<dbReference type="GO" id="GO:0009055">
    <property type="term" value="F:electron transfer activity"/>
    <property type="evidence" value="ECO:0007669"/>
    <property type="project" value="InterPro"/>
</dbReference>
<dbReference type="Pfam" id="PF07587">
    <property type="entry name" value="PSD1"/>
    <property type="match status" value="1"/>
</dbReference>
<dbReference type="Pfam" id="PF07635">
    <property type="entry name" value="PSCyt1"/>
    <property type="match status" value="1"/>
</dbReference>
<dbReference type="Proteomes" id="UP000199518">
    <property type="component" value="Unassembled WGS sequence"/>
</dbReference>
<dbReference type="GO" id="GO:0046872">
    <property type="term" value="F:metal ion binding"/>
    <property type="evidence" value="ECO:0007669"/>
    <property type="project" value="UniProtKB-KW"/>
</dbReference>